<sequence length="291" mass="33653">MARRPSKPKKEKIIAQPYFFKILIGDFTTKLRVPPAFVKNFKEILPTKVRLEYDYVGRPLLWNVKMKKNKSECYVTGGWQKIVRDLDLRVGDFLVFRLVNEETLEVVVFDRTCCEKKINIETKQDRELGDNRKGKVEEEEEEEEESSESHGGDSDEEEEGRGDDGCAPASPLSSSNKHYIVHEKRLVKHEMLYYVIPWINRSSILPPKVANEAEQWTKKSALIKGTDGRKWRVVIKVRTKGYCRLDFSTGWRKFIRDNNVCPGDTVRLVFKGGRDNLVEAQVPSRVSRSAN</sequence>
<dbReference type="EMBL" id="MTKT01005554">
    <property type="protein sequence ID" value="OWM66298.1"/>
    <property type="molecule type" value="Genomic_DNA"/>
</dbReference>
<dbReference type="InterPro" id="IPR050655">
    <property type="entry name" value="Plant_B3_domain"/>
</dbReference>
<evidence type="ECO:0000313" key="8">
    <source>
        <dbReference type="EMBL" id="OWM66298.1"/>
    </source>
</evidence>
<dbReference type="InterPro" id="IPR003340">
    <property type="entry name" value="B3_DNA-bd"/>
</dbReference>
<dbReference type="SUPFAM" id="SSF101936">
    <property type="entry name" value="DNA-binding pseudobarrel domain"/>
    <property type="match status" value="2"/>
</dbReference>
<feature type="region of interest" description="Disordered" evidence="6">
    <location>
        <begin position="127"/>
        <end position="172"/>
    </location>
</feature>
<dbReference type="SMART" id="SM01019">
    <property type="entry name" value="B3"/>
    <property type="match status" value="2"/>
</dbReference>
<dbReference type="InterPro" id="IPR015300">
    <property type="entry name" value="DNA-bd_pseudobarrel_sf"/>
</dbReference>
<evidence type="ECO:0000256" key="6">
    <source>
        <dbReference type="SAM" id="MobiDB-lite"/>
    </source>
</evidence>
<dbReference type="Gene3D" id="2.40.330.10">
    <property type="entry name" value="DNA-binding pseudobarrel domain"/>
    <property type="match status" value="2"/>
</dbReference>
<evidence type="ECO:0000259" key="7">
    <source>
        <dbReference type="PROSITE" id="PS50863"/>
    </source>
</evidence>
<dbReference type="PANTHER" id="PTHR31920">
    <property type="entry name" value="B3 DOMAIN-CONTAINING"/>
    <property type="match status" value="1"/>
</dbReference>
<keyword evidence="2" id="KW-0805">Transcription regulation</keyword>
<keyword evidence="4" id="KW-0804">Transcription</keyword>
<proteinExistence type="predicted"/>
<feature type="compositionally biased region" description="Basic and acidic residues" evidence="6">
    <location>
        <begin position="127"/>
        <end position="136"/>
    </location>
</feature>
<dbReference type="PROSITE" id="PS50863">
    <property type="entry name" value="B3"/>
    <property type="match status" value="2"/>
</dbReference>
<feature type="compositionally biased region" description="Acidic residues" evidence="6">
    <location>
        <begin position="137"/>
        <end position="146"/>
    </location>
</feature>
<feature type="domain" description="TF-B3" evidence="7">
    <location>
        <begin position="204"/>
        <end position="284"/>
    </location>
</feature>
<accession>A0A218W1F2</accession>
<name>A0A218W1F2_PUNGR</name>
<evidence type="ECO:0000256" key="5">
    <source>
        <dbReference type="ARBA" id="ARBA00023242"/>
    </source>
</evidence>
<keyword evidence="5" id="KW-0539">Nucleus</keyword>
<feature type="domain" description="TF-B3" evidence="7">
    <location>
        <begin position="16"/>
        <end position="112"/>
    </location>
</feature>
<evidence type="ECO:0000256" key="1">
    <source>
        <dbReference type="ARBA" id="ARBA00004123"/>
    </source>
</evidence>
<comment type="subcellular location">
    <subcellularLocation>
        <location evidence="1">Nucleus</location>
    </subcellularLocation>
</comment>
<dbReference type="CDD" id="cd10017">
    <property type="entry name" value="B3_DNA"/>
    <property type="match status" value="1"/>
</dbReference>
<evidence type="ECO:0000256" key="3">
    <source>
        <dbReference type="ARBA" id="ARBA00023125"/>
    </source>
</evidence>
<evidence type="ECO:0000256" key="2">
    <source>
        <dbReference type="ARBA" id="ARBA00023015"/>
    </source>
</evidence>
<dbReference type="Proteomes" id="UP000197138">
    <property type="component" value="Unassembled WGS sequence"/>
</dbReference>
<dbReference type="GO" id="GO:0005634">
    <property type="term" value="C:nucleus"/>
    <property type="evidence" value="ECO:0007669"/>
    <property type="project" value="UniProtKB-SubCell"/>
</dbReference>
<reference evidence="9" key="1">
    <citation type="journal article" date="2017" name="Plant J.">
        <title>The pomegranate (Punica granatum L.) genome and the genomics of punicalagin biosynthesis.</title>
        <authorList>
            <person name="Qin G."/>
            <person name="Xu C."/>
            <person name="Ming R."/>
            <person name="Tang H."/>
            <person name="Guyot R."/>
            <person name="Kramer E.M."/>
            <person name="Hu Y."/>
            <person name="Yi X."/>
            <person name="Qi Y."/>
            <person name="Xu X."/>
            <person name="Gao Z."/>
            <person name="Pan H."/>
            <person name="Jian J."/>
            <person name="Tian Y."/>
            <person name="Yue Z."/>
            <person name="Xu Y."/>
        </authorList>
    </citation>
    <scope>NUCLEOTIDE SEQUENCE [LARGE SCALE GENOMIC DNA]</scope>
    <source>
        <strain evidence="9">cv. Dabenzi</strain>
    </source>
</reference>
<dbReference type="Pfam" id="PF02362">
    <property type="entry name" value="B3"/>
    <property type="match status" value="2"/>
</dbReference>
<evidence type="ECO:0000313" key="9">
    <source>
        <dbReference type="Proteomes" id="UP000197138"/>
    </source>
</evidence>
<dbReference type="GO" id="GO:0003677">
    <property type="term" value="F:DNA binding"/>
    <property type="evidence" value="ECO:0007669"/>
    <property type="project" value="UniProtKB-KW"/>
</dbReference>
<gene>
    <name evidence="8" type="ORF">CDL15_Pgr013515</name>
</gene>
<organism evidence="8 9">
    <name type="scientific">Punica granatum</name>
    <name type="common">Pomegranate</name>
    <dbReference type="NCBI Taxonomy" id="22663"/>
    <lineage>
        <taxon>Eukaryota</taxon>
        <taxon>Viridiplantae</taxon>
        <taxon>Streptophyta</taxon>
        <taxon>Embryophyta</taxon>
        <taxon>Tracheophyta</taxon>
        <taxon>Spermatophyta</taxon>
        <taxon>Magnoliopsida</taxon>
        <taxon>eudicotyledons</taxon>
        <taxon>Gunneridae</taxon>
        <taxon>Pentapetalae</taxon>
        <taxon>rosids</taxon>
        <taxon>malvids</taxon>
        <taxon>Myrtales</taxon>
        <taxon>Lythraceae</taxon>
        <taxon>Punica</taxon>
    </lineage>
</organism>
<dbReference type="AlphaFoldDB" id="A0A218W1F2"/>
<dbReference type="PANTHER" id="PTHR31920:SF121">
    <property type="entry name" value="TF-B3 DOMAIN-CONTAINING PROTEIN"/>
    <property type="match status" value="1"/>
</dbReference>
<comment type="caution">
    <text evidence="8">The sequence shown here is derived from an EMBL/GenBank/DDBJ whole genome shotgun (WGS) entry which is preliminary data.</text>
</comment>
<keyword evidence="3" id="KW-0238">DNA-binding</keyword>
<evidence type="ECO:0000256" key="4">
    <source>
        <dbReference type="ARBA" id="ARBA00023163"/>
    </source>
</evidence>
<protein>
    <recommendedName>
        <fullName evidence="7">TF-B3 domain-containing protein</fullName>
    </recommendedName>
</protein>